<organism evidence="15 16">
    <name type="scientific">Scylla paramamosain</name>
    <name type="common">Mud crab</name>
    <dbReference type="NCBI Taxonomy" id="85552"/>
    <lineage>
        <taxon>Eukaryota</taxon>
        <taxon>Metazoa</taxon>
        <taxon>Ecdysozoa</taxon>
        <taxon>Arthropoda</taxon>
        <taxon>Crustacea</taxon>
        <taxon>Multicrustacea</taxon>
        <taxon>Malacostraca</taxon>
        <taxon>Eumalacostraca</taxon>
        <taxon>Eucarida</taxon>
        <taxon>Decapoda</taxon>
        <taxon>Pleocyemata</taxon>
        <taxon>Brachyura</taxon>
        <taxon>Eubrachyura</taxon>
        <taxon>Portunoidea</taxon>
        <taxon>Portunidae</taxon>
        <taxon>Portuninae</taxon>
        <taxon>Scylla</taxon>
    </lineage>
</organism>
<feature type="compositionally biased region" description="Low complexity" evidence="13">
    <location>
        <begin position="1222"/>
        <end position="1234"/>
    </location>
</feature>
<comment type="caution">
    <text evidence="15">The sequence shown here is derived from an EMBL/GenBank/DDBJ whole genome shotgun (WGS) entry which is preliminary data.</text>
</comment>
<reference evidence="15 16" key="1">
    <citation type="submission" date="2023-03" db="EMBL/GenBank/DDBJ databases">
        <title>High-quality genome of Scylla paramamosain provides insights in environmental adaptation.</title>
        <authorList>
            <person name="Zhang L."/>
        </authorList>
    </citation>
    <scope>NUCLEOTIDE SEQUENCE [LARGE SCALE GENOMIC DNA]</scope>
    <source>
        <strain evidence="15">LZ_2023a</strain>
        <tissue evidence="15">Muscle</tissue>
    </source>
</reference>
<evidence type="ECO:0000256" key="3">
    <source>
        <dbReference type="ARBA" id="ARBA00022723"/>
    </source>
</evidence>
<feature type="compositionally biased region" description="Basic and acidic residues" evidence="13">
    <location>
        <begin position="108"/>
        <end position="117"/>
    </location>
</feature>
<keyword evidence="6" id="KW-0221">Differentiation</keyword>
<dbReference type="AlphaFoldDB" id="A0AAW0TSG6"/>
<evidence type="ECO:0000256" key="13">
    <source>
        <dbReference type="SAM" id="MobiDB-lite"/>
    </source>
</evidence>
<evidence type="ECO:0000313" key="16">
    <source>
        <dbReference type="Proteomes" id="UP001487740"/>
    </source>
</evidence>
<dbReference type="GO" id="GO:0005634">
    <property type="term" value="C:nucleus"/>
    <property type="evidence" value="ECO:0007669"/>
    <property type="project" value="UniProtKB-SubCell"/>
</dbReference>
<dbReference type="PANTHER" id="PTHR24403:SF110">
    <property type="entry name" value="C2H2-TYPE DOMAIN-CONTAINING PROTEIN-RELATED"/>
    <property type="match status" value="1"/>
</dbReference>
<dbReference type="GO" id="GO:0030154">
    <property type="term" value="P:cell differentiation"/>
    <property type="evidence" value="ECO:0007669"/>
    <property type="project" value="UniProtKB-KW"/>
</dbReference>
<name>A0AAW0TSG6_SCYPA</name>
<feature type="compositionally biased region" description="Low complexity" evidence="13">
    <location>
        <begin position="1145"/>
        <end position="1176"/>
    </location>
</feature>
<dbReference type="InterPro" id="IPR050688">
    <property type="entry name" value="Zinc_finger/UBP_domain"/>
</dbReference>
<keyword evidence="5" id="KW-0863">Zinc-finger</keyword>
<keyword evidence="8" id="KW-0539">Nucleus</keyword>
<evidence type="ECO:0000256" key="7">
    <source>
        <dbReference type="ARBA" id="ARBA00022833"/>
    </source>
</evidence>
<dbReference type="InterPro" id="IPR013087">
    <property type="entry name" value="Znf_C2H2_type"/>
</dbReference>
<dbReference type="PANTHER" id="PTHR24403">
    <property type="entry name" value="ZINC FINGER PROTEIN"/>
    <property type="match status" value="1"/>
</dbReference>
<accession>A0AAW0TSG6</accession>
<feature type="compositionally biased region" description="Low complexity" evidence="13">
    <location>
        <begin position="173"/>
        <end position="189"/>
    </location>
</feature>
<feature type="compositionally biased region" description="Basic and acidic residues" evidence="13">
    <location>
        <begin position="125"/>
        <end position="135"/>
    </location>
</feature>
<evidence type="ECO:0000256" key="8">
    <source>
        <dbReference type="ARBA" id="ARBA00023242"/>
    </source>
</evidence>
<feature type="compositionally biased region" description="Polar residues" evidence="13">
    <location>
        <begin position="1"/>
        <end position="11"/>
    </location>
</feature>
<evidence type="ECO:0000256" key="2">
    <source>
        <dbReference type="ARBA" id="ARBA00022473"/>
    </source>
</evidence>
<evidence type="ECO:0000256" key="12">
    <source>
        <dbReference type="ARBA" id="ARBA00080128"/>
    </source>
</evidence>
<evidence type="ECO:0000256" key="4">
    <source>
        <dbReference type="ARBA" id="ARBA00022737"/>
    </source>
</evidence>
<comment type="function">
    <text evidence="9">Has a broad role in development, specifically in the genetic pathway SynMuvB that negatively regulates specification of the vulval cell fate. Required for fem-3 3'-UTR-mediated repression in the regulation of the sperm/oocyte switch. Acts by regulating the translation of fem-3 mRNA, by binding to its 3'-UTR.</text>
</comment>
<gene>
    <name evidence="15" type="ORF">O3P69_012979</name>
</gene>
<feature type="compositionally biased region" description="Polar residues" evidence="13">
    <location>
        <begin position="921"/>
        <end position="939"/>
    </location>
</feature>
<feature type="region of interest" description="Disordered" evidence="13">
    <location>
        <begin position="921"/>
        <end position="966"/>
    </location>
</feature>
<dbReference type="GO" id="GO:0008270">
    <property type="term" value="F:zinc ion binding"/>
    <property type="evidence" value="ECO:0007669"/>
    <property type="project" value="UniProtKB-KW"/>
</dbReference>
<feature type="region of interest" description="Disordered" evidence="13">
    <location>
        <begin position="829"/>
        <end position="850"/>
    </location>
</feature>
<dbReference type="EMBL" id="JARAKH010000026">
    <property type="protein sequence ID" value="KAK8390113.1"/>
    <property type="molecule type" value="Genomic_DNA"/>
</dbReference>
<protein>
    <recommendedName>
        <fullName evidence="11">MOG interacting and ectopic P-granules protein 1</fullName>
    </recommendedName>
    <alternativeName>
        <fullName evidence="12">Nuclear zinc finger protein</fullName>
    </alternativeName>
</protein>
<evidence type="ECO:0000256" key="11">
    <source>
        <dbReference type="ARBA" id="ARBA00071730"/>
    </source>
</evidence>
<keyword evidence="4" id="KW-0677">Repeat</keyword>
<dbReference type="SMART" id="SM00355">
    <property type="entry name" value="ZnF_C2H2"/>
    <property type="match status" value="7"/>
</dbReference>
<evidence type="ECO:0000256" key="9">
    <source>
        <dbReference type="ARBA" id="ARBA00060356"/>
    </source>
</evidence>
<comment type="subunit">
    <text evidence="10">Interacts with hda-1, let-418, lin-1, mog-1, mog-4, mog-5, mog-6, pie-1 and unc-98.</text>
</comment>
<dbReference type="PROSITE" id="PS00028">
    <property type="entry name" value="ZINC_FINGER_C2H2_1"/>
    <property type="match status" value="2"/>
</dbReference>
<feature type="compositionally biased region" description="Acidic residues" evidence="13">
    <location>
        <begin position="460"/>
        <end position="483"/>
    </location>
</feature>
<feature type="compositionally biased region" description="Basic and acidic residues" evidence="13">
    <location>
        <begin position="144"/>
        <end position="168"/>
    </location>
</feature>
<evidence type="ECO:0000259" key="14">
    <source>
        <dbReference type="PROSITE" id="PS00028"/>
    </source>
</evidence>
<dbReference type="Proteomes" id="UP001487740">
    <property type="component" value="Unassembled WGS sequence"/>
</dbReference>
<evidence type="ECO:0000256" key="6">
    <source>
        <dbReference type="ARBA" id="ARBA00022782"/>
    </source>
</evidence>
<feature type="compositionally biased region" description="Basic and acidic residues" evidence="13">
    <location>
        <begin position="90"/>
        <end position="99"/>
    </location>
</feature>
<keyword evidence="7" id="KW-0862">Zinc</keyword>
<comment type="subcellular location">
    <subcellularLocation>
        <location evidence="1">Nucleus</location>
    </subcellularLocation>
</comment>
<feature type="compositionally biased region" description="Basic and acidic residues" evidence="13">
    <location>
        <begin position="484"/>
        <end position="505"/>
    </location>
</feature>
<feature type="region of interest" description="Disordered" evidence="13">
    <location>
        <begin position="1111"/>
        <end position="1255"/>
    </location>
</feature>
<feature type="domain" description="C2H2-type" evidence="14">
    <location>
        <begin position="1085"/>
        <end position="1106"/>
    </location>
</feature>
<evidence type="ECO:0000256" key="10">
    <source>
        <dbReference type="ARBA" id="ARBA00061755"/>
    </source>
</evidence>
<feature type="compositionally biased region" description="Basic and acidic residues" evidence="13">
    <location>
        <begin position="16"/>
        <end position="83"/>
    </location>
</feature>
<dbReference type="Gene3D" id="3.30.160.60">
    <property type="entry name" value="Classic Zinc Finger"/>
    <property type="match status" value="3"/>
</dbReference>
<feature type="region of interest" description="Disordered" evidence="13">
    <location>
        <begin position="418"/>
        <end position="581"/>
    </location>
</feature>
<feature type="compositionally biased region" description="Low complexity" evidence="13">
    <location>
        <begin position="946"/>
        <end position="962"/>
    </location>
</feature>
<feature type="compositionally biased region" description="Basic and acidic residues" evidence="13">
    <location>
        <begin position="418"/>
        <end position="458"/>
    </location>
</feature>
<sequence>MSESEATTGVGDSSIDSDKVKAINGMKELEEVRRLQNGETEKPQINGDVEKREEGEDGIDGEKVQEERNGSVEDAEETSRDVEGTDGEAGEGRAEKVEGNEGGGGEEGGGRNGEKQDAQNLSSSGREERRAEDKLSPPTSASTSEEKDADKEKKDATVKDKKEKKDTVNGDATTTTTTSTTSTTTTTTTPGKKKKHHHDDVQEVISTRQLRIRRTPKKYTEDDDDVKITNEVIRDDSSDIEMIEESDPLAISDAEVKKIQKEKKEITIKTKDPNVIIIDTNTLLKNQGNLAAAVAQSTSSTPVQTLTNRSTSTTTTTTNINIQNAIQAITGGVPAQGLQSAYITALQQVLLSQGGQVPMNSQHLSQLQQYYNSLGHLQDDAYVIEAPSFIVPYVMEGKPKEPIKEFLKRINKELEEFERKEKEEEEKRQAEERKKKEEEDRQKRKEERDVERKRRIEAGESVEDLDKEEEEEAAALAKEEEEEKKEKEKEAKAKEAEDGKAKTKEEEEEDNKENNKTNTNKEDGKKEGDKDGKVQSKEEKKEGEARRGKEEKTTETTDEDKENKDKSDTESVVDLEKEKDEEDMSFLGKWEPYYRSALGKFMMELGLNQAQEFLQADLLRMQKRKLEKMKTQPSREGIMAAKLLEKQLEVTRKKNAHLQVPLKICKFCTFKTESMMVMERHLESPHMVNYTYKCNFCDFETRGPQVILFHMEAEHNTRGRLERAPAFFQCSLCPYEDNNKSKMTRHSFSCSKKYKPEKNCELLDWEPPAKIPKVLHIHRGRPNTLGKAFEPVKMPNLLPKNLAGMNISIQSAGGTNLLPSSTVSIAAGRGRGRPVGSYKNPGPLPSQARGINTVSTGSLLYTNRGTTTTTTVQGSGSQFTLGNQMFHSTARVQRILPSSSSSSPVSLIPGLGASSSITIQSVQSKGGNTKSPQQPSISITPLPRAGQQISQGSGTKGSSQGRGDSGGNPSFVICEICDGYIKDLEQLRNHMNLIHKVKIHPKMIYNRPPLNCQKCQHRFFTDQGLERHLLGTHGLVTSSMQEAANKGKDAGRCPICGKVFQWKLLNHVSRDHKMTLKPAHLSYKCTVCTATFNMYRLFENHVYSAHSVVNKNKEGSKKQSSGGSSESPLKINDEITIIPQPVVGKSKSSSSNTNSTSTTTTSSSSSSSSNSSSDKLSSSKKCDTSTPTMSKEITITKVGSRPTRRSGGGGVEVISLDESPKKSSGSDSTSTTTSSKKRAHKDGVGNNTKKARTSS</sequence>
<keyword evidence="16" id="KW-1185">Reference proteome</keyword>
<keyword evidence="2" id="KW-0217">Developmental protein</keyword>
<proteinExistence type="predicted"/>
<evidence type="ECO:0000313" key="15">
    <source>
        <dbReference type="EMBL" id="KAK8390113.1"/>
    </source>
</evidence>
<dbReference type="FunFam" id="3.30.160.60:FF:001612">
    <property type="entry name" value="MEP-1, isoform A"/>
    <property type="match status" value="1"/>
</dbReference>
<feature type="domain" description="C2H2-type" evidence="14">
    <location>
        <begin position="1012"/>
        <end position="1033"/>
    </location>
</feature>
<keyword evidence="3" id="KW-0479">Metal-binding</keyword>
<dbReference type="GO" id="GO:0045944">
    <property type="term" value="P:positive regulation of transcription by RNA polymerase II"/>
    <property type="evidence" value="ECO:0007669"/>
    <property type="project" value="TreeGrafter"/>
</dbReference>
<evidence type="ECO:0000256" key="1">
    <source>
        <dbReference type="ARBA" id="ARBA00004123"/>
    </source>
</evidence>
<evidence type="ECO:0000256" key="5">
    <source>
        <dbReference type="ARBA" id="ARBA00022771"/>
    </source>
</evidence>
<feature type="compositionally biased region" description="Basic and acidic residues" evidence="13">
    <location>
        <begin position="512"/>
        <end position="578"/>
    </location>
</feature>
<feature type="region of interest" description="Disordered" evidence="13">
    <location>
        <begin position="1"/>
        <end position="202"/>
    </location>
</feature>
<feature type="compositionally biased region" description="Low complexity" evidence="13">
    <location>
        <begin position="1118"/>
        <end position="1127"/>
    </location>
</feature>